<dbReference type="Proteomes" id="UP000269154">
    <property type="component" value="Unassembled WGS sequence"/>
</dbReference>
<accession>A0A3N6PEE4</accession>
<comment type="caution">
    <text evidence="1">The sequence shown here is derived from an EMBL/GenBank/DDBJ whole genome shotgun (WGS) entry which is preliminary data.</text>
</comment>
<name>A0A3N6PEE4_9CYAN</name>
<protein>
    <recommendedName>
        <fullName evidence="3">Glycosyltransferase subfamily 4-like N-terminal domain-containing protein</fullName>
    </recommendedName>
</protein>
<keyword evidence="2" id="KW-1185">Reference proteome</keyword>
<dbReference type="Gene3D" id="3.40.50.2000">
    <property type="entry name" value="Glycogen Phosphorylase B"/>
    <property type="match status" value="1"/>
</dbReference>
<evidence type="ECO:0008006" key="3">
    <source>
        <dbReference type="Google" id="ProtNLM"/>
    </source>
</evidence>
<proteinExistence type="predicted"/>
<dbReference type="SUPFAM" id="SSF53756">
    <property type="entry name" value="UDP-Glycosyltransferase/glycogen phosphorylase"/>
    <property type="match status" value="1"/>
</dbReference>
<organism evidence="1 2">
    <name type="scientific">Okeania hirsuta</name>
    <dbReference type="NCBI Taxonomy" id="1458930"/>
    <lineage>
        <taxon>Bacteria</taxon>
        <taxon>Bacillati</taxon>
        <taxon>Cyanobacteriota</taxon>
        <taxon>Cyanophyceae</taxon>
        <taxon>Oscillatoriophycideae</taxon>
        <taxon>Oscillatoriales</taxon>
        <taxon>Microcoleaceae</taxon>
        <taxon>Okeania</taxon>
    </lineage>
</organism>
<evidence type="ECO:0000313" key="1">
    <source>
        <dbReference type="EMBL" id="RQH24030.1"/>
    </source>
</evidence>
<evidence type="ECO:0000313" key="2">
    <source>
        <dbReference type="Proteomes" id="UP000269154"/>
    </source>
</evidence>
<reference evidence="1 2" key="1">
    <citation type="journal article" date="2018" name="ACS Chem. Biol.">
        <title>Ketoreductase domain dysfunction expands chemodiversity: malyngamide biosynthesis in the cyanobacterium Okeania hirsuta.</title>
        <authorList>
            <person name="Moss N.A."/>
            <person name="Leao T."/>
            <person name="Rankin M."/>
            <person name="McCullough T.M."/>
            <person name="Qu P."/>
            <person name="Korobeynikov A."/>
            <person name="Smith J.L."/>
            <person name="Gerwick L."/>
            <person name="Gerwick W.H."/>
        </authorList>
    </citation>
    <scope>NUCLEOTIDE SEQUENCE [LARGE SCALE GENOMIC DNA]</scope>
    <source>
        <strain evidence="1 2">PAB10Feb10-1</strain>
    </source>
</reference>
<sequence>MIPQDRAIILGYLASPPGLWKTAYKLTGFIHPRWLKSLQDLSPQLIHAHFGLDGVLALPLAKKLNIPLIVTFYGYYATTEITLNQSQSFYAQTWDFVNNRGQFFR</sequence>
<gene>
    <name evidence="1" type="ORF">D5R40_30295</name>
</gene>
<dbReference type="EMBL" id="RCBY01000336">
    <property type="protein sequence ID" value="RQH24030.1"/>
    <property type="molecule type" value="Genomic_DNA"/>
</dbReference>
<dbReference type="AlphaFoldDB" id="A0A3N6PEE4"/>